<dbReference type="eggNOG" id="COG1109">
    <property type="taxonomic scope" value="Bacteria"/>
</dbReference>
<dbReference type="InterPro" id="IPR005844">
    <property type="entry name" value="A-D-PHexomutase_a/b/a-I"/>
</dbReference>
<dbReference type="EMBL" id="FOIL01000013">
    <property type="protein sequence ID" value="SET33484.1"/>
    <property type="molecule type" value="Genomic_DNA"/>
</dbReference>
<dbReference type="Pfam" id="PF02879">
    <property type="entry name" value="PGM_PMM_II"/>
    <property type="match status" value="1"/>
</dbReference>
<dbReference type="InterPro" id="IPR005846">
    <property type="entry name" value="A-D-PHexomutase_a/b/a-III"/>
</dbReference>
<dbReference type="GO" id="GO:0004614">
    <property type="term" value="F:phosphoglucomutase activity"/>
    <property type="evidence" value="ECO:0007669"/>
    <property type="project" value="UniProtKB-EC"/>
</dbReference>
<feature type="domain" description="Alpha-D-phosphohexomutase alpha/beta/alpha" evidence="11">
    <location>
        <begin position="43"/>
        <end position="180"/>
    </location>
</feature>
<dbReference type="Gene3D" id="3.30.310.50">
    <property type="entry name" value="Alpha-D-phosphohexomutase, C-terminal domain"/>
    <property type="match status" value="1"/>
</dbReference>
<evidence type="ECO:0000256" key="3">
    <source>
        <dbReference type="ARBA" id="ARBA00010231"/>
    </source>
</evidence>
<organism evidence="14 15">
    <name type="scientific">[Clostridium] aminophilum</name>
    <dbReference type="NCBI Taxonomy" id="1526"/>
    <lineage>
        <taxon>Bacteria</taxon>
        <taxon>Bacillati</taxon>
        <taxon>Bacillota</taxon>
        <taxon>Clostridia</taxon>
        <taxon>Lachnospirales</taxon>
        <taxon>Lachnospiraceae</taxon>
    </lineage>
</organism>
<evidence type="ECO:0000259" key="12">
    <source>
        <dbReference type="Pfam" id="PF02879"/>
    </source>
</evidence>
<evidence type="ECO:0000256" key="9">
    <source>
        <dbReference type="RuleBase" id="RU004326"/>
    </source>
</evidence>
<dbReference type="CDD" id="cd05799">
    <property type="entry name" value="PGM2"/>
    <property type="match status" value="1"/>
</dbReference>
<dbReference type="Gene3D" id="3.40.120.10">
    <property type="entry name" value="Alpha-D-Glucose-1,6-Bisphosphate, subunit A, domain 3"/>
    <property type="match status" value="3"/>
</dbReference>
<dbReference type="AlphaFoldDB" id="A0A1I0DLV3"/>
<reference evidence="14 15" key="1">
    <citation type="submission" date="2016-10" db="EMBL/GenBank/DDBJ databases">
        <authorList>
            <person name="de Groot N.N."/>
        </authorList>
    </citation>
    <scope>NUCLEOTIDE SEQUENCE [LARGE SCALE GENOMIC DNA]</scope>
    <source>
        <strain evidence="14 15">KH1P1</strain>
    </source>
</reference>
<dbReference type="InterPro" id="IPR016066">
    <property type="entry name" value="A-D-PHexomutase_CS"/>
</dbReference>
<keyword evidence="8" id="KW-0413">Isomerase</keyword>
<dbReference type="PROSITE" id="PS00710">
    <property type="entry name" value="PGM_PMM"/>
    <property type="match status" value="1"/>
</dbReference>
<dbReference type="InterPro" id="IPR036900">
    <property type="entry name" value="A-D-PHexomutase_C_sf"/>
</dbReference>
<evidence type="ECO:0000256" key="2">
    <source>
        <dbReference type="ARBA" id="ARBA00001946"/>
    </source>
</evidence>
<name>A0A1I0DLV3_9FIRM</name>
<evidence type="ECO:0000256" key="7">
    <source>
        <dbReference type="ARBA" id="ARBA00022842"/>
    </source>
</evidence>
<keyword evidence="5" id="KW-0597">Phosphoprotein</keyword>
<dbReference type="Proteomes" id="UP000199820">
    <property type="component" value="Unassembled WGS sequence"/>
</dbReference>
<feature type="domain" description="Alpha-D-phosphohexomutase C-terminal" evidence="10">
    <location>
        <begin position="505"/>
        <end position="537"/>
    </location>
</feature>
<dbReference type="EC" id="5.4.2.2" evidence="4"/>
<evidence type="ECO:0000313" key="14">
    <source>
        <dbReference type="EMBL" id="SET33484.1"/>
    </source>
</evidence>
<dbReference type="GO" id="GO:0008973">
    <property type="term" value="F:phosphopentomutase activity"/>
    <property type="evidence" value="ECO:0007669"/>
    <property type="project" value="TreeGrafter"/>
</dbReference>
<comment type="catalytic activity">
    <reaction evidence="1">
        <text>alpha-D-glucose 1-phosphate = alpha-D-glucose 6-phosphate</text>
        <dbReference type="Rhea" id="RHEA:23536"/>
        <dbReference type="ChEBI" id="CHEBI:58225"/>
        <dbReference type="ChEBI" id="CHEBI:58601"/>
        <dbReference type="EC" id="5.4.2.2"/>
    </reaction>
</comment>
<comment type="cofactor">
    <cofactor evidence="2">
        <name>Mg(2+)</name>
        <dbReference type="ChEBI" id="CHEBI:18420"/>
    </cofactor>
</comment>
<sequence length="560" mass="62608">MNAQERYAYWMEKLSDEDPMKRELEEIRGNAEEITDRFWREIAFGTAGLRGICGAGTNRMNVLTVGRATQGIADYILASGVDPERGVAIAYDCRYHSREFSELAAEILAGNGIVSWLFPEMRPTPELSFAIRELGACSGINMTASHNPKEYNGYKVYWEDGAQVSGEISEGMSEKIAKIDLFDSPRRMPLDEAIKSGLVHILGEEMDRKYLDYVKSIAQRPDKDLNKAVKAVYTPLNGAGSIPVMTILRERGFSDVAIVPEQRDPDPEFTTVGYPNPEDPRGFACAEKLGRTIGAELLIATDPDSDRMAVEIRNGDGEYVPLNGNQTGALLIYYMAQARKEQGKLTGREMMIKSIVTGDFGRAVCEDYGIQTFEALTGFKNICGRIPELEKKGYRYFFGYEESIGCAPGEKVRDKDGVCAAMLVMEMAAYYKKNGMTLEDVLNEMYRKYGYYAEKEVSIVRKGEEGNREIRGIMERFRTEAPDAFAGTAIRGKVDYLQGYKDIPASNAMKFILEDGSWFCVRPSGTEPKIKFYYYSKKNSAKESADAIAALSDAVAEWVR</sequence>
<evidence type="ECO:0000259" key="13">
    <source>
        <dbReference type="Pfam" id="PF02880"/>
    </source>
</evidence>
<keyword evidence="6 9" id="KW-0479">Metal-binding</keyword>
<evidence type="ECO:0000256" key="6">
    <source>
        <dbReference type="ARBA" id="ARBA00022723"/>
    </source>
</evidence>
<dbReference type="PANTHER" id="PTHR45745">
    <property type="entry name" value="PHOSPHOMANNOMUTASE 45A"/>
    <property type="match status" value="1"/>
</dbReference>
<evidence type="ECO:0000256" key="8">
    <source>
        <dbReference type="ARBA" id="ARBA00023235"/>
    </source>
</evidence>
<evidence type="ECO:0000313" key="15">
    <source>
        <dbReference type="Proteomes" id="UP000199820"/>
    </source>
</evidence>
<feature type="domain" description="Alpha-D-phosphohexomutase alpha/beta/alpha" evidence="13">
    <location>
        <begin position="323"/>
        <end position="449"/>
    </location>
</feature>
<proteinExistence type="inferred from homology"/>
<dbReference type="Pfam" id="PF00408">
    <property type="entry name" value="PGM_PMM_IV"/>
    <property type="match status" value="1"/>
</dbReference>
<comment type="similarity">
    <text evidence="3 9">Belongs to the phosphohexose mutase family.</text>
</comment>
<dbReference type="Pfam" id="PF02880">
    <property type="entry name" value="PGM_PMM_III"/>
    <property type="match status" value="1"/>
</dbReference>
<dbReference type="SUPFAM" id="SSF55957">
    <property type="entry name" value="Phosphoglucomutase, C-terminal domain"/>
    <property type="match status" value="1"/>
</dbReference>
<dbReference type="InterPro" id="IPR016055">
    <property type="entry name" value="A-D-PHexomutase_a/b/a-I/II/III"/>
</dbReference>
<evidence type="ECO:0000259" key="11">
    <source>
        <dbReference type="Pfam" id="PF02878"/>
    </source>
</evidence>
<dbReference type="Pfam" id="PF02878">
    <property type="entry name" value="PGM_PMM_I"/>
    <property type="match status" value="1"/>
</dbReference>
<feature type="domain" description="Alpha-D-phosphohexomutase alpha/beta/alpha" evidence="12">
    <location>
        <begin position="210"/>
        <end position="310"/>
    </location>
</feature>
<evidence type="ECO:0000256" key="4">
    <source>
        <dbReference type="ARBA" id="ARBA00012728"/>
    </source>
</evidence>
<gene>
    <name evidence="14" type="ORF">SAMN04487771_101323</name>
</gene>
<dbReference type="RefSeq" id="WP_074649149.1">
    <property type="nucleotide sequence ID" value="NZ_FOIL01000013.1"/>
</dbReference>
<dbReference type="STRING" id="1526.SAMN02910262_01673"/>
<evidence type="ECO:0000256" key="5">
    <source>
        <dbReference type="ARBA" id="ARBA00022553"/>
    </source>
</evidence>
<dbReference type="OrthoDB" id="9806956at2"/>
<evidence type="ECO:0000259" key="10">
    <source>
        <dbReference type="Pfam" id="PF00408"/>
    </source>
</evidence>
<accession>A0A1I0DLV3</accession>
<protein>
    <recommendedName>
        <fullName evidence="4">phosphoglucomutase (alpha-D-glucose-1,6-bisphosphate-dependent)</fullName>
        <ecNumber evidence="4">5.4.2.2</ecNumber>
    </recommendedName>
</protein>
<dbReference type="GO" id="GO:0005975">
    <property type="term" value="P:carbohydrate metabolic process"/>
    <property type="evidence" value="ECO:0007669"/>
    <property type="project" value="InterPro"/>
</dbReference>
<dbReference type="GO" id="GO:0000287">
    <property type="term" value="F:magnesium ion binding"/>
    <property type="evidence" value="ECO:0007669"/>
    <property type="project" value="InterPro"/>
</dbReference>
<evidence type="ECO:0000256" key="1">
    <source>
        <dbReference type="ARBA" id="ARBA00000443"/>
    </source>
</evidence>
<dbReference type="PANTHER" id="PTHR45745:SF1">
    <property type="entry name" value="PHOSPHOGLUCOMUTASE 2B-RELATED"/>
    <property type="match status" value="1"/>
</dbReference>
<dbReference type="InterPro" id="IPR005845">
    <property type="entry name" value="A-D-PHexomutase_a/b/a-II"/>
</dbReference>
<dbReference type="GO" id="GO:0006166">
    <property type="term" value="P:purine ribonucleoside salvage"/>
    <property type="evidence" value="ECO:0007669"/>
    <property type="project" value="TreeGrafter"/>
</dbReference>
<keyword evidence="15" id="KW-1185">Reference proteome</keyword>
<keyword evidence="7 9" id="KW-0460">Magnesium</keyword>
<dbReference type="SUPFAM" id="SSF53738">
    <property type="entry name" value="Phosphoglucomutase, first 3 domains"/>
    <property type="match status" value="3"/>
</dbReference>
<dbReference type="InterPro" id="IPR005843">
    <property type="entry name" value="A-D-PHexomutase_C"/>
</dbReference>